<feature type="compositionally biased region" description="Basic and acidic residues" evidence="1">
    <location>
        <begin position="60"/>
        <end position="71"/>
    </location>
</feature>
<evidence type="ECO:0000256" key="1">
    <source>
        <dbReference type="SAM" id="MobiDB-lite"/>
    </source>
</evidence>
<proteinExistence type="predicted"/>
<feature type="region of interest" description="Disordered" evidence="1">
    <location>
        <begin position="54"/>
        <end position="89"/>
    </location>
</feature>
<keyword evidence="3" id="KW-1185">Reference proteome</keyword>
<dbReference type="AlphaFoldDB" id="W9QXT0"/>
<evidence type="ECO:0000313" key="2">
    <source>
        <dbReference type="EMBL" id="EXB27062.1"/>
    </source>
</evidence>
<evidence type="ECO:0000313" key="3">
    <source>
        <dbReference type="Proteomes" id="UP000030645"/>
    </source>
</evidence>
<gene>
    <name evidence="2" type="ORF">L484_007407</name>
</gene>
<name>W9QXT0_9ROSA</name>
<organism evidence="2 3">
    <name type="scientific">Morus notabilis</name>
    <dbReference type="NCBI Taxonomy" id="981085"/>
    <lineage>
        <taxon>Eukaryota</taxon>
        <taxon>Viridiplantae</taxon>
        <taxon>Streptophyta</taxon>
        <taxon>Embryophyta</taxon>
        <taxon>Tracheophyta</taxon>
        <taxon>Spermatophyta</taxon>
        <taxon>Magnoliopsida</taxon>
        <taxon>eudicotyledons</taxon>
        <taxon>Gunneridae</taxon>
        <taxon>Pentapetalae</taxon>
        <taxon>rosids</taxon>
        <taxon>fabids</taxon>
        <taxon>Rosales</taxon>
        <taxon>Moraceae</taxon>
        <taxon>Moreae</taxon>
        <taxon>Morus</taxon>
    </lineage>
</organism>
<dbReference type="Proteomes" id="UP000030645">
    <property type="component" value="Unassembled WGS sequence"/>
</dbReference>
<reference evidence="3" key="1">
    <citation type="submission" date="2013-01" db="EMBL/GenBank/DDBJ databases">
        <title>Draft Genome Sequence of a Mulberry Tree, Morus notabilis C.K. Schneid.</title>
        <authorList>
            <person name="He N."/>
            <person name="Zhao S."/>
        </authorList>
    </citation>
    <scope>NUCLEOTIDE SEQUENCE</scope>
</reference>
<feature type="region of interest" description="Disordered" evidence="1">
    <location>
        <begin position="1"/>
        <end position="26"/>
    </location>
</feature>
<accession>W9QXT0</accession>
<protein>
    <submittedName>
        <fullName evidence="2">Uncharacterized protein</fullName>
    </submittedName>
</protein>
<feature type="compositionally biased region" description="Basic and acidic residues" evidence="1">
    <location>
        <begin position="1"/>
        <end position="13"/>
    </location>
</feature>
<sequence length="149" mass="16209">MVSDHQTDVDSLRNDTSPEYGGGGSRRVFPRRTWILPPNLTLLSPLVRSISHHSSCISTYRDRQRRHDDPTVRSSEPLLPSTDDGSGSVFRPNCDGDGGCWSGSTGRRLLSRLVGAVTSTTAWREREMTAAAATIPTTTDGGTPARIEL</sequence>
<dbReference type="EMBL" id="KE343375">
    <property type="protein sequence ID" value="EXB27062.1"/>
    <property type="molecule type" value="Genomic_DNA"/>
</dbReference>